<keyword evidence="5" id="KW-0560">Oxidoreductase</keyword>
<comment type="cofactor">
    <cofactor evidence="1">
        <name>FAD</name>
        <dbReference type="ChEBI" id="CHEBI:57692"/>
    </cofactor>
</comment>
<dbReference type="PROSITE" id="PS00862">
    <property type="entry name" value="OX2_COVAL_FAD"/>
    <property type="match status" value="1"/>
</dbReference>
<dbReference type="Pfam" id="PF01565">
    <property type="entry name" value="FAD_binding_4"/>
    <property type="match status" value="1"/>
</dbReference>
<evidence type="ECO:0000256" key="1">
    <source>
        <dbReference type="ARBA" id="ARBA00001974"/>
    </source>
</evidence>
<feature type="domain" description="FAD-binding PCMH-type" evidence="6">
    <location>
        <begin position="28"/>
        <end position="199"/>
    </location>
</feature>
<dbReference type="InterPro" id="IPR006093">
    <property type="entry name" value="Oxy_OxRdtase_FAD_BS"/>
</dbReference>
<evidence type="ECO:0000256" key="3">
    <source>
        <dbReference type="ARBA" id="ARBA00022630"/>
    </source>
</evidence>
<evidence type="ECO:0000259" key="6">
    <source>
        <dbReference type="PROSITE" id="PS51387"/>
    </source>
</evidence>
<dbReference type="InterPro" id="IPR016167">
    <property type="entry name" value="FAD-bd_PCMH_sub1"/>
</dbReference>
<reference evidence="7 8" key="1">
    <citation type="submission" date="2024-07" db="EMBL/GenBank/DDBJ databases">
        <title>Section-level genome sequencing and comparative genomics of Aspergillus sections Usti and Cavernicolus.</title>
        <authorList>
            <consortium name="Lawrence Berkeley National Laboratory"/>
            <person name="Nybo J.L."/>
            <person name="Vesth T.C."/>
            <person name="Theobald S."/>
            <person name="Frisvad J.C."/>
            <person name="Larsen T.O."/>
            <person name="Kjaerboelling I."/>
            <person name="Rothschild-Mancinelli K."/>
            <person name="Lyhne E.K."/>
            <person name="Kogle M.E."/>
            <person name="Barry K."/>
            <person name="Clum A."/>
            <person name="Na H."/>
            <person name="Ledsgaard L."/>
            <person name="Lin J."/>
            <person name="Lipzen A."/>
            <person name="Kuo A."/>
            <person name="Riley R."/>
            <person name="Mondo S."/>
            <person name="Labutti K."/>
            <person name="Haridas S."/>
            <person name="Pangalinan J."/>
            <person name="Salamov A.A."/>
            <person name="Simmons B.A."/>
            <person name="Magnuson J.K."/>
            <person name="Chen J."/>
            <person name="Drula E."/>
            <person name="Henrissat B."/>
            <person name="Wiebenga A."/>
            <person name="Lubbers R.J."/>
            <person name="Gomes A.C."/>
            <person name="Makela M.R."/>
            <person name="Stajich J."/>
            <person name="Grigoriev I.V."/>
            <person name="Mortensen U.H."/>
            <person name="De Vries R.P."/>
            <person name="Baker S.E."/>
            <person name="Andersen M.R."/>
        </authorList>
    </citation>
    <scope>NUCLEOTIDE SEQUENCE [LARGE SCALE GENOMIC DNA]</scope>
    <source>
        <strain evidence="7 8">CBS 123904</strain>
    </source>
</reference>
<dbReference type="Gene3D" id="3.30.465.10">
    <property type="match status" value="1"/>
</dbReference>
<dbReference type="InterPro" id="IPR036318">
    <property type="entry name" value="FAD-bd_PCMH-like_sf"/>
</dbReference>
<dbReference type="InterPro" id="IPR050416">
    <property type="entry name" value="FAD-linked_Oxidoreductase"/>
</dbReference>
<keyword evidence="4" id="KW-0274">FAD</keyword>
<evidence type="ECO:0000256" key="4">
    <source>
        <dbReference type="ARBA" id="ARBA00022827"/>
    </source>
</evidence>
<keyword evidence="8" id="KW-1185">Reference proteome</keyword>
<evidence type="ECO:0000256" key="5">
    <source>
        <dbReference type="ARBA" id="ARBA00023002"/>
    </source>
</evidence>
<comment type="caution">
    <text evidence="7">The sequence shown here is derived from an EMBL/GenBank/DDBJ whole genome shotgun (WGS) entry which is preliminary data.</text>
</comment>
<protein>
    <recommendedName>
        <fullName evidence="6">FAD-binding PCMH-type domain-containing protein</fullName>
    </recommendedName>
</protein>
<dbReference type="PANTHER" id="PTHR42973">
    <property type="entry name" value="BINDING OXIDOREDUCTASE, PUTATIVE (AFU_ORTHOLOGUE AFUA_1G17690)-RELATED"/>
    <property type="match status" value="1"/>
</dbReference>
<dbReference type="Gene3D" id="3.40.462.20">
    <property type="match status" value="1"/>
</dbReference>
<dbReference type="InterPro" id="IPR016166">
    <property type="entry name" value="FAD-bd_PCMH"/>
</dbReference>
<evidence type="ECO:0000313" key="8">
    <source>
        <dbReference type="Proteomes" id="UP001610446"/>
    </source>
</evidence>
<dbReference type="PROSITE" id="PS51387">
    <property type="entry name" value="FAD_PCMH"/>
    <property type="match status" value="1"/>
</dbReference>
<proteinExistence type="inferred from homology"/>
<dbReference type="EMBL" id="JBFXLU010000106">
    <property type="protein sequence ID" value="KAL2841731.1"/>
    <property type="molecule type" value="Genomic_DNA"/>
</dbReference>
<evidence type="ECO:0000313" key="7">
    <source>
        <dbReference type="EMBL" id="KAL2841731.1"/>
    </source>
</evidence>
<comment type="similarity">
    <text evidence="2">Belongs to the oxygen-dependent FAD-linked oxidoreductase family.</text>
</comment>
<dbReference type="Gene3D" id="3.30.43.10">
    <property type="entry name" value="Uridine Diphospho-n-acetylenolpyruvylglucosamine Reductase, domain 2"/>
    <property type="match status" value="1"/>
</dbReference>
<dbReference type="Proteomes" id="UP001610446">
    <property type="component" value="Unassembled WGS sequence"/>
</dbReference>
<gene>
    <name evidence="7" type="ORF">BJY01DRAFT_7337</name>
</gene>
<evidence type="ECO:0000256" key="2">
    <source>
        <dbReference type="ARBA" id="ARBA00005466"/>
    </source>
</evidence>
<sequence>MEIIWRENSDPSAYEKARTKHLFNAVIPPRYPAAIAFVATEQDIIDAVNLAVSKKLRISIRAGGHSYAAWSIRDNALLLDLGGYRECGFDDETGVVKVAPSLTGRELCEYLAQKGRIFPVGHCPDVSLGGYLLGGGMGWNQPNLGWACEHIVAIDLVTASGELLCADAQQNSDLFWAARGGGPAFPGVVTRFHLQTFPAARTVRSSGYVYTVENYSPVFHWALKLAATFKDSVEIVAIGSYQDGIEAPCITIALIAFGDDEEHITQILQGVEDSHPPNPISHWVNQPTTLTEQFDLKAKSYPKEHRYYVDNAFLADETDVASILERAFTTLPTRKSLALWTSLIPASRCDLPDMALSMQSDHYFALYAIWENVNEDSRCVTWVDEVMQGVAEQSVGSYLGELDFRSRNTAYWGEKQRDKLLEIKSLRDPENRIYGCLGLEGIINQPE</sequence>
<dbReference type="SUPFAM" id="SSF56176">
    <property type="entry name" value="FAD-binding/transporter-associated domain-like"/>
    <property type="match status" value="1"/>
</dbReference>
<name>A0ABR4JNY9_9EURO</name>
<organism evidence="7 8">
    <name type="scientific">Aspergillus pseudoustus</name>
    <dbReference type="NCBI Taxonomy" id="1810923"/>
    <lineage>
        <taxon>Eukaryota</taxon>
        <taxon>Fungi</taxon>
        <taxon>Dikarya</taxon>
        <taxon>Ascomycota</taxon>
        <taxon>Pezizomycotina</taxon>
        <taxon>Eurotiomycetes</taxon>
        <taxon>Eurotiomycetidae</taxon>
        <taxon>Eurotiales</taxon>
        <taxon>Aspergillaceae</taxon>
        <taxon>Aspergillus</taxon>
        <taxon>Aspergillus subgen. Nidulantes</taxon>
    </lineage>
</organism>
<dbReference type="InterPro" id="IPR006094">
    <property type="entry name" value="Oxid_FAD_bind_N"/>
</dbReference>
<keyword evidence="3" id="KW-0285">Flavoprotein</keyword>
<accession>A0ABR4JNY9</accession>
<dbReference type="PANTHER" id="PTHR42973:SF39">
    <property type="entry name" value="FAD-BINDING PCMH-TYPE DOMAIN-CONTAINING PROTEIN"/>
    <property type="match status" value="1"/>
</dbReference>
<dbReference type="InterPro" id="IPR016169">
    <property type="entry name" value="FAD-bd_PCMH_sub2"/>
</dbReference>